<evidence type="ECO:0000313" key="4">
    <source>
        <dbReference type="Proteomes" id="UP001140560"/>
    </source>
</evidence>
<dbReference type="InterPro" id="IPR007361">
    <property type="entry name" value="DUF427"/>
</dbReference>
<dbReference type="Pfam" id="PF04248">
    <property type="entry name" value="NTP_transf_9"/>
    <property type="match status" value="1"/>
</dbReference>
<name>A0A9W9CQJ5_9PLEO</name>
<organism evidence="3 4">
    <name type="scientific">Neocucurbitaria cava</name>
    <dbReference type="NCBI Taxonomy" id="798079"/>
    <lineage>
        <taxon>Eukaryota</taxon>
        <taxon>Fungi</taxon>
        <taxon>Dikarya</taxon>
        <taxon>Ascomycota</taxon>
        <taxon>Pezizomycotina</taxon>
        <taxon>Dothideomycetes</taxon>
        <taxon>Pleosporomycetidae</taxon>
        <taxon>Pleosporales</taxon>
        <taxon>Pleosporineae</taxon>
        <taxon>Cucurbitariaceae</taxon>
        <taxon>Neocucurbitaria</taxon>
    </lineage>
</organism>
<accession>A0A9W9CQJ5</accession>
<evidence type="ECO:0000259" key="2">
    <source>
        <dbReference type="Pfam" id="PF04248"/>
    </source>
</evidence>
<feature type="domain" description="DUF427" evidence="2">
    <location>
        <begin position="199"/>
        <end position="291"/>
    </location>
</feature>
<reference evidence="3" key="1">
    <citation type="submission" date="2022-10" db="EMBL/GenBank/DDBJ databases">
        <title>Tapping the CABI collections for fungal endophytes: first genome assemblies for Collariella, Neodidymelliopsis, Ascochyta clinopodiicola, Didymella pomorum, Didymosphaeria variabile, Neocosmospora piperis and Neocucurbitaria cava.</title>
        <authorList>
            <person name="Hill R."/>
        </authorList>
    </citation>
    <scope>NUCLEOTIDE SEQUENCE</scope>
    <source>
        <strain evidence="3">IMI 356814</strain>
    </source>
</reference>
<gene>
    <name evidence="3" type="ORF">N0V83_001594</name>
</gene>
<dbReference type="InterPro" id="IPR038694">
    <property type="entry name" value="DUF427_sf"/>
</dbReference>
<evidence type="ECO:0000256" key="1">
    <source>
        <dbReference type="SAM" id="MobiDB-lite"/>
    </source>
</evidence>
<dbReference type="OrthoDB" id="18996at2759"/>
<dbReference type="Gene3D" id="2.170.150.40">
    <property type="entry name" value="Domain of unknown function (DUF427)"/>
    <property type="match status" value="1"/>
</dbReference>
<comment type="caution">
    <text evidence="3">The sequence shown here is derived from an EMBL/GenBank/DDBJ whole genome shotgun (WGS) entry which is preliminary data.</text>
</comment>
<dbReference type="Proteomes" id="UP001140560">
    <property type="component" value="Unassembled WGS sequence"/>
</dbReference>
<dbReference type="PANTHER" id="PTHR34310">
    <property type="entry name" value="DUF427 DOMAIN PROTEIN (AFU_ORTHOLOGUE AFUA_3G02220)"/>
    <property type="match status" value="1"/>
</dbReference>
<proteinExistence type="predicted"/>
<dbReference type="EMBL" id="JAPEUY010000002">
    <property type="protein sequence ID" value="KAJ4376311.1"/>
    <property type="molecule type" value="Genomic_DNA"/>
</dbReference>
<feature type="region of interest" description="Disordered" evidence="1">
    <location>
        <begin position="1"/>
        <end position="30"/>
    </location>
</feature>
<keyword evidence="4" id="KW-1185">Reference proteome</keyword>
<protein>
    <recommendedName>
        <fullName evidence="2">DUF427 domain-containing protein</fullName>
    </recommendedName>
</protein>
<dbReference type="AlphaFoldDB" id="A0A9W9CQJ5"/>
<dbReference type="PANTHER" id="PTHR34310:SF9">
    <property type="entry name" value="BLR5716 PROTEIN"/>
    <property type="match status" value="1"/>
</dbReference>
<evidence type="ECO:0000313" key="3">
    <source>
        <dbReference type="EMBL" id="KAJ4376311.1"/>
    </source>
</evidence>
<sequence length="306" mass="35200">MIMQSEHEKRSAEHEKRRAEYEKQRAEYEKRSAEITKRTAEITKRTVELKKQIAERNARIAARISNIDRKLEHLKLISKLRLETEKAKTELAKRNADTCLKIMANTSEYYVPISSFSSDITLTKLSPVDGTNGGAHLGKLTVANRSTDRVLIFNTKTLQDLVKVEFGAIDQWFEEEVPIYCHPKDPYKRIDILQSTRTVKIALDGITLAESSSPLLLLETTLRTRYYVPPTSIAWQFLTPSDTETLCPYKGRANYYHVNVNGKLYKDVVWYYRYPTAESAPIAGHICFYNEKVDVWVDGEKESKQG</sequence>